<dbReference type="Proteomes" id="UP000186104">
    <property type="component" value="Chromosome"/>
</dbReference>
<dbReference type="Pfam" id="PF04030">
    <property type="entry name" value="ALO"/>
    <property type="match status" value="1"/>
</dbReference>
<sequence>MTDKAITPDVRRLWGFGRRGSTVCHTIAPRDPQEVIDAVVAVAEHNASSPDFLKRGVVARGLGRSYGDNAQNSGGLVIDLSGLDRIHSIDAESGIAVMQPGVSLDQLMRAALPHGLWVPVLPGTREVTVGGAIGCDIHGKNHHSAGSFGNHVVQLDLLVADGSVLTLRPEGSLDDPDGSIFWATIGGIGLTGIILEVHLQMTHTETAYFLADTDRTANLDETIELHTDGSESTYTYTSAWFDSIIDEPHLGRAGLARGSLATLAQLEEFAPEKAKDPLAFDAPHLFDVPDVFPNGLANKLDFTIVSKAYYYKTPKRGRNLVQNLTQFYHPLDLVGEWNRLYGKAGFCQYQFLIPPGAIEEFKTIIRTIQGSGHYSALNVLKFSGPGNQAPLSFPDEGWSVALDFPYKRGLAEFLESLDKQVLEFGGRGYTAKDSRMSAATFHSMYPRIDEWISVRRRVDPDGVFVSDMARRLELV</sequence>
<organism evidence="3 4">
    <name type="scientific">Dietzia timorensis</name>
    <dbReference type="NCBI Taxonomy" id="499555"/>
    <lineage>
        <taxon>Bacteria</taxon>
        <taxon>Bacillati</taxon>
        <taxon>Actinomycetota</taxon>
        <taxon>Actinomycetes</taxon>
        <taxon>Mycobacteriales</taxon>
        <taxon>Dietziaceae</taxon>
        <taxon>Dietzia</taxon>
    </lineage>
</organism>
<dbReference type="STRING" id="499555.BJL86_3234"/>
<dbReference type="GO" id="GO:0071949">
    <property type="term" value="F:FAD binding"/>
    <property type="evidence" value="ECO:0007669"/>
    <property type="project" value="InterPro"/>
</dbReference>
<dbReference type="RefSeq" id="WP_067475511.1">
    <property type="nucleotide sequence ID" value="NZ_CP015961.1"/>
</dbReference>
<evidence type="ECO:0000313" key="4">
    <source>
        <dbReference type="Proteomes" id="UP000186104"/>
    </source>
</evidence>
<evidence type="ECO:0000256" key="1">
    <source>
        <dbReference type="ARBA" id="ARBA00023002"/>
    </source>
</evidence>
<dbReference type="GO" id="GO:0016020">
    <property type="term" value="C:membrane"/>
    <property type="evidence" value="ECO:0007669"/>
    <property type="project" value="InterPro"/>
</dbReference>
<proteinExistence type="predicted"/>
<dbReference type="EMBL" id="CP015961">
    <property type="protein sequence ID" value="ANI93993.1"/>
    <property type="molecule type" value="Genomic_DNA"/>
</dbReference>
<dbReference type="AlphaFoldDB" id="A0A173LPW7"/>
<dbReference type="Pfam" id="PF01565">
    <property type="entry name" value="FAD_binding_4"/>
    <property type="match status" value="1"/>
</dbReference>
<dbReference type="InterPro" id="IPR016171">
    <property type="entry name" value="Vanillyl_alc_oxidase_C-sub2"/>
</dbReference>
<dbReference type="KEGG" id="dtm:BJL86_3234"/>
<accession>A0A173LPW7</accession>
<gene>
    <name evidence="3" type="ORF">BJL86_3234</name>
</gene>
<dbReference type="SUPFAM" id="SSF56176">
    <property type="entry name" value="FAD-binding/transporter-associated domain-like"/>
    <property type="match status" value="1"/>
</dbReference>
<dbReference type="GO" id="GO:0003885">
    <property type="term" value="F:D-arabinono-1,4-lactone oxidase activity"/>
    <property type="evidence" value="ECO:0007669"/>
    <property type="project" value="InterPro"/>
</dbReference>
<dbReference type="OrthoDB" id="143770at2"/>
<name>A0A173LPW7_9ACTN</name>
<protein>
    <submittedName>
        <fullName evidence="3">Putative decaprenylphosphoryl-beta-D-ribose oxidas e</fullName>
    </submittedName>
</protein>
<dbReference type="InterPro" id="IPR016169">
    <property type="entry name" value="FAD-bd_PCMH_sub2"/>
</dbReference>
<evidence type="ECO:0000313" key="3">
    <source>
        <dbReference type="EMBL" id="ANI93993.1"/>
    </source>
</evidence>
<dbReference type="InterPro" id="IPR007173">
    <property type="entry name" value="ALO_C"/>
</dbReference>
<keyword evidence="4" id="KW-1185">Reference proteome</keyword>
<feature type="domain" description="FAD-binding PCMH-type" evidence="2">
    <location>
        <begin position="16"/>
        <end position="204"/>
    </location>
</feature>
<dbReference type="PANTHER" id="PTHR43762">
    <property type="entry name" value="L-GULONOLACTONE OXIDASE"/>
    <property type="match status" value="1"/>
</dbReference>
<dbReference type="InterPro" id="IPR006094">
    <property type="entry name" value="Oxid_FAD_bind_N"/>
</dbReference>
<dbReference type="InterPro" id="IPR016166">
    <property type="entry name" value="FAD-bd_PCMH"/>
</dbReference>
<dbReference type="InterPro" id="IPR036318">
    <property type="entry name" value="FAD-bd_PCMH-like_sf"/>
</dbReference>
<evidence type="ECO:0000259" key="2">
    <source>
        <dbReference type="PROSITE" id="PS51387"/>
    </source>
</evidence>
<dbReference type="PROSITE" id="PS51387">
    <property type="entry name" value="FAD_PCMH"/>
    <property type="match status" value="1"/>
</dbReference>
<dbReference type="Gene3D" id="1.10.45.10">
    <property type="entry name" value="Vanillyl-alcohol Oxidase, Chain A, domain 4"/>
    <property type="match status" value="1"/>
</dbReference>
<dbReference type="InterPro" id="IPR010031">
    <property type="entry name" value="FAD_lactone_oxidase-like"/>
</dbReference>
<keyword evidence="1" id="KW-0560">Oxidoreductase</keyword>
<dbReference type="Gene3D" id="3.30.465.10">
    <property type="match status" value="1"/>
</dbReference>
<dbReference type="PANTHER" id="PTHR43762:SF1">
    <property type="entry name" value="D-ARABINONO-1,4-LACTONE OXIDASE"/>
    <property type="match status" value="1"/>
</dbReference>
<reference evidence="3 4" key="1">
    <citation type="submission" date="2016-06" db="EMBL/GenBank/DDBJ databases">
        <title>Complete genome sequence of a saline-alkali tolerant type strain Dietzia timorensis ID05-A0528T.</title>
        <authorList>
            <person name="Wu X."/>
        </authorList>
    </citation>
    <scope>NUCLEOTIDE SEQUENCE [LARGE SCALE GENOMIC DNA]</scope>
    <source>
        <strain evidence="3 4">ID05-A0528</strain>
    </source>
</reference>